<dbReference type="PANTHER" id="PTHR46060:SF1">
    <property type="entry name" value="MARINER MOS1 TRANSPOSASE-LIKE PROTEIN"/>
    <property type="match status" value="1"/>
</dbReference>
<accession>A0AAV4H2D6</accession>
<dbReference type="Pfam" id="PF01359">
    <property type="entry name" value="Transposase_1"/>
    <property type="match status" value="1"/>
</dbReference>
<protein>
    <submittedName>
        <fullName evidence="2">Transposase</fullName>
    </submittedName>
</protein>
<name>A0AAV4H2D6_9GAST</name>
<dbReference type="EMBL" id="BMAT01012432">
    <property type="protein sequence ID" value="GFR92212.1"/>
    <property type="molecule type" value="Genomic_DNA"/>
</dbReference>
<sequence>MEAVEYRSVIKFLYLKGQNSTEIHQEMVQVYAEKCPNYSTVTHWVRKFKSGCLSVMDEHRECRPPSVVTEKNVSTVEKLIMQDRRSTVKQLAFETKNSIGSVETILHDHLNLNKVSARWVPRLVITDQKQERVNCCKHLLRQEANDTFFFRRIVTMDETWIYQFDPEPKSASMQWIRPSSPPTKKAKVKQSSGKVMLSCFWDCDGTIRTDYMEKGKTVTGIYYSGLLKRLRSELARRRRGKLEAESCFWRFA</sequence>
<dbReference type="Pfam" id="PF17906">
    <property type="entry name" value="HTH_48"/>
    <property type="match status" value="1"/>
</dbReference>
<dbReference type="Proteomes" id="UP000762676">
    <property type="component" value="Unassembled WGS sequence"/>
</dbReference>
<evidence type="ECO:0000313" key="3">
    <source>
        <dbReference type="Proteomes" id="UP000762676"/>
    </source>
</evidence>
<feature type="domain" description="Mos1 transposase HTH" evidence="1">
    <location>
        <begin position="6"/>
        <end position="51"/>
    </location>
</feature>
<dbReference type="InterPro" id="IPR052709">
    <property type="entry name" value="Transposase-MT_Hybrid"/>
</dbReference>
<dbReference type="AlphaFoldDB" id="A0AAV4H2D6"/>
<dbReference type="PANTHER" id="PTHR46060">
    <property type="entry name" value="MARINER MOS1 TRANSPOSASE-LIKE PROTEIN"/>
    <property type="match status" value="1"/>
</dbReference>
<dbReference type="GO" id="GO:0003676">
    <property type="term" value="F:nucleic acid binding"/>
    <property type="evidence" value="ECO:0007669"/>
    <property type="project" value="InterPro"/>
</dbReference>
<dbReference type="InterPro" id="IPR041426">
    <property type="entry name" value="Mos1_HTH"/>
</dbReference>
<dbReference type="Gene3D" id="1.10.10.1450">
    <property type="match status" value="1"/>
</dbReference>
<evidence type="ECO:0000313" key="2">
    <source>
        <dbReference type="EMBL" id="GFR92212.1"/>
    </source>
</evidence>
<proteinExistence type="predicted"/>
<dbReference type="InterPro" id="IPR001888">
    <property type="entry name" value="Transposase_1"/>
</dbReference>
<comment type="caution">
    <text evidence="2">The sequence shown here is derived from an EMBL/GenBank/DDBJ whole genome shotgun (WGS) entry which is preliminary data.</text>
</comment>
<evidence type="ECO:0000259" key="1">
    <source>
        <dbReference type="Pfam" id="PF17906"/>
    </source>
</evidence>
<gene>
    <name evidence="2" type="ORF">ElyMa_006194900</name>
</gene>
<dbReference type="Gene3D" id="3.30.420.10">
    <property type="entry name" value="Ribonuclease H-like superfamily/Ribonuclease H"/>
    <property type="match status" value="1"/>
</dbReference>
<dbReference type="InterPro" id="IPR036397">
    <property type="entry name" value="RNaseH_sf"/>
</dbReference>
<reference evidence="2 3" key="1">
    <citation type="journal article" date="2021" name="Elife">
        <title>Chloroplast acquisition without the gene transfer in kleptoplastic sea slugs, Plakobranchus ocellatus.</title>
        <authorList>
            <person name="Maeda T."/>
            <person name="Takahashi S."/>
            <person name="Yoshida T."/>
            <person name="Shimamura S."/>
            <person name="Takaki Y."/>
            <person name="Nagai Y."/>
            <person name="Toyoda A."/>
            <person name="Suzuki Y."/>
            <person name="Arimoto A."/>
            <person name="Ishii H."/>
            <person name="Satoh N."/>
            <person name="Nishiyama T."/>
            <person name="Hasebe M."/>
            <person name="Maruyama T."/>
            <person name="Minagawa J."/>
            <person name="Obokata J."/>
            <person name="Shigenobu S."/>
        </authorList>
    </citation>
    <scope>NUCLEOTIDE SEQUENCE [LARGE SCALE GENOMIC DNA]</scope>
</reference>
<keyword evidence="3" id="KW-1185">Reference proteome</keyword>
<organism evidence="2 3">
    <name type="scientific">Elysia marginata</name>
    <dbReference type="NCBI Taxonomy" id="1093978"/>
    <lineage>
        <taxon>Eukaryota</taxon>
        <taxon>Metazoa</taxon>
        <taxon>Spiralia</taxon>
        <taxon>Lophotrochozoa</taxon>
        <taxon>Mollusca</taxon>
        <taxon>Gastropoda</taxon>
        <taxon>Heterobranchia</taxon>
        <taxon>Euthyneura</taxon>
        <taxon>Panpulmonata</taxon>
        <taxon>Sacoglossa</taxon>
        <taxon>Placobranchoidea</taxon>
        <taxon>Plakobranchidae</taxon>
        <taxon>Elysia</taxon>
    </lineage>
</organism>